<dbReference type="EMBL" id="BRXW01000541">
    <property type="protein sequence ID" value="GMH64344.1"/>
    <property type="molecule type" value="Genomic_DNA"/>
</dbReference>
<evidence type="ECO:0000313" key="3">
    <source>
        <dbReference type="EMBL" id="GMH64344.1"/>
    </source>
</evidence>
<keyword evidence="2" id="KW-0472">Membrane</keyword>
<keyword evidence="2" id="KW-0812">Transmembrane</keyword>
<feature type="compositionally biased region" description="Basic and acidic residues" evidence="1">
    <location>
        <begin position="59"/>
        <end position="69"/>
    </location>
</feature>
<gene>
    <name evidence="3" type="ORF">TrLO_g14613</name>
</gene>
<name>A0A9W7A9I8_9STRA</name>
<evidence type="ECO:0000256" key="1">
    <source>
        <dbReference type="SAM" id="MobiDB-lite"/>
    </source>
</evidence>
<comment type="caution">
    <text evidence="3">The sequence shown here is derived from an EMBL/GenBank/DDBJ whole genome shotgun (WGS) entry which is preliminary data.</text>
</comment>
<dbReference type="AlphaFoldDB" id="A0A9W7A9I8"/>
<accession>A0A9W7A9I8</accession>
<protein>
    <submittedName>
        <fullName evidence="3">Uncharacterized protein</fullName>
    </submittedName>
</protein>
<feature type="transmembrane region" description="Helical" evidence="2">
    <location>
        <begin position="813"/>
        <end position="835"/>
    </location>
</feature>
<dbReference type="OrthoDB" id="193494at2759"/>
<feature type="transmembrane region" description="Helical" evidence="2">
    <location>
        <begin position="847"/>
        <end position="869"/>
    </location>
</feature>
<sequence length="993" mass="111533">MDPLTPATLFISLAKLESLTQQFLVQGKIIAEADREFATALLSCFFNFAVASAEGESNGESKAESKAESENPFQQSPSSQLSRKQISQLDFSQPDFSSIGKVVSKNGTKKLNKIVPLHSKSFIDHTASSTTAGALGTPEATVFVKNLNVDAEIESATALQMDAVPQTYTEAEDEMIVTAAALNTTLKMKGAIPYKEYKTTFSTTKHLRGFYNDKEGDIYTTASFTIRGNHSHVAARFFNYNYHCTNPAFGQMNKGLFEHEVYLETPNKHSAIYCASWEFPSPISNREAIVHICWKRLSEKKIVVAYHPLTSHPKVENKDGDSVIRGSFQAVYYVTQLDDGTVEVNMGCHLNFGGHLPKAVVKGFMIPDNNRVVSHHTVYFANSIALDALEEKDGKLLGEILVNQIKASRKNGGWKKRADLGKVGVDQFLYISVAMRKLLPKHPWLRALLREISLNQTKVALTVRTALADMKDPDAVNLAKGLSTIIISNTEASAAVDHWIAQNVALEEFEKENAWMRPFFAELAQYNLSTSNLGLRLRVFGGALLSTIDLVTDIYMTVQFFNTEDQAQYGRINAWLISLTMLVQILVSYAQNHRKLSAFLQDTAAVLVGFKPALDAYRVGSGAERKEHQLFTPLHEMSYCKGTEMVFEAVPSSIVQIYAILQAKDKGVDALASIMVSAMTVAFTSSMISYDWDTSPSQRSTASFAYGYVPDKALRRAVCFLSMMSLSFAHVMLQTFSCALLAVINPNWLVYYLCSNMALFILYKIATRDFLYYPNFSTGLRFVISVFERFIVKIITDFTMMIHMRGSCEMGGFSFLLSVLTSLVSCFVSVHLYSTNYEGEDKLDAEVLQVILGSLCGVWIISLGALVSVMNRRYLRTFYNFDTASEYNRKIVLSYRDDQEDLKAVCLLDHPDIYAEWGDEVLKPWTLMNWGRWEEEKPSWFSDAWIECVPNDYIPYDFRVKYKKTKGRVDDDQLKKRRGSISVRELFGGTEEK</sequence>
<dbReference type="Gene3D" id="3.30.530.20">
    <property type="match status" value="1"/>
</dbReference>
<dbReference type="Proteomes" id="UP001165122">
    <property type="component" value="Unassembled WGS sequence"/>
</dbReference>
<feature type="transmembrane region" description="Helical" evidence="2">
    <location>
        <begin position="720"/>
        <end position="742"/>
    </location>
</feature>
<reference evidence="4" key="1">
    <citation type="journal article" date="2023" name="Commun. Biol.">
        <title>Genome analysis of Parmales, the sister group of diatoms, reveals the evolutionary specialization of diatoms from phago-mixotrophs to photoautotrophs.</title>
        <authorList>
            <person name="Ban H."/>
            <person name="Sato S."/>
            <person name="Yoshikawa S."/>
            <person name="Yamada K."/>
            <person name="Nakamura Y."/>
            <person name="Ichinomiya M."/>
            <person name="Sato N."/>
            <person name="Blanc-Mathieu R."/>
            <person name="Endo H."/>
            <person name="Kuwata A."/>
            <person name="Ogata H."/>
        </authorList>
    </citation>
    <scope>NUCLEOTIDE SEQUENCE [LARGE SCALE GENOMIC DNA]</scope>
    <source>
        <strain evidence="4">NIES 3700</strain>
    </source>
</reference>
<dbReference type="SUPFAM" id="SSF55961">
    <property type="entry name" value="Bet v1-like"/>
    <property type="match status" value="1"/>
</dbReference>
<feature type="compositionally biased region" description="Polar residues" evidence="1">
    <location>
        <begin position="72"/>
        <end position="81"/>
    </location>
</feature>
<evidence type="ECO:0000313" key="4">
    <source>
        <dbReference type="Proteomes" id="UP001165122"/>
    </source>
</evidence>
<keyword evidence="4" id="KW-1185">Reference proteome</keyword>
<proteinExistence type="predicted"/>
<feature type="region of interest" description="Disordered" evidence="1">
    <location>
        <begin position="59"/>
        <end position="81"/>
    </location>
</feature>
<dbReference type="InterPro" id="IPR023393">
    <property type="entry name" value="START-like_dom_sf"/>
</dbReference>
<keyword evidence="2" id="KW-1133">Transmembrane helix</keyword>
<organism evidence="3 4">
    <name type="scientific">Triparma laevis f. longispina</name>
    <dbReference type="NCBI Taxonomy" id="1714387"/>
    <lineage>
        <taxon>Eukaryota</taxon>
        <taxon>Sar</taxon>
        <taxon>Stramenopiles</taxon>
        <taxon>Ochrophyta</taxon>
        <taxon>Bolidophyceae</taxon>
        <taxon>Parmales</taxon>
        <taxon>Triparmaceae</taxon>
        <taxon>Triparma</taxon>
    </lineage>
</organism>
<evidence type="ECO:0000256" key="2">
    <source>
        <dbReference type="SAM" id="Phobius"/>
    </source>
</evidence>